<gene>
    <name evidence="1" type="ORF">UXM345_LOCUS13655</name>
</gene>
<organism evidence="1 2">
    <name type="scientific">Rotaria magnacalcarata</name>
    <dbReference type="NCBI Taxonomy" id="392030"/>
    <lineage>
        <taxon>Eukaryota</taxon>
        <taxon>Metazoa</taxon>
        <taxon>Spiralia</taxon>
        <taxon>Gnathifera</taxon>
        <taxon>Rotifera</taxon>
        <taxon>Eurotatoria</taxon>
        <taxon>Bdelloidea</taxon>
        <taxon>Philodinida</taxon>
        <taxon>Philodinidae</taxon>
        <taxon>Rotaria</taxon>
    </lineage>
</organism>
<dbReference type="Proteomes" id="UP000663842">
    <property type="component" value="Unassembled WGS sequence"/>
</dbReference>
<dbReference type="AlphaFoldDB" id="A0A819KXG6"/>
<evidence type="ECO:0000313" key="1">
    <source>
        <dbReference type="EMBL" id="CAF3956547.1"/>
    </source>
</evidence>
<protein>
    <submittedName>
        <fullName evidence="1">Uncharacterized protein</fullName>
    </submittedName>
</protein>
<name>A0A819KXG6_9BILA</name>
<sequence>MLKFLTAINLNKHQKEILKCSDKGCEVYVEIDENQRNLTKDQQQLMWSHVQNAHQRLFEKLLEEFSKKQFIPKENKSERINELIHNSNGKINEFLIKYASTPMGDQQLYKLISEQHKKLLQQLHDLFTGSSLSTQQQQQTTTSDAL</sequence>
<proteinExistence type="predicted"/>
<dbReference type="EMBL" id="CAJOBF010001493">
    <property type="protein sequence ID" value="CAF3956547.1"/>
    <property type="molecule type" value="Genomic_DNA"/>
</dbReference>
<evidence type="ECO:0000313" key="2">
    <source>
        <dbReference type="Proteomes" id="UP000663842"/>
    </source>
</evidence>
<reference evidence="1" key="1">
    <citation type="submission" date="2021-02" db="EMBL/GenBank/DDBJ databases">
        <authorList>
            <person name="Nowell W R."/>
        </authorList>
    </citation>
    <scope>NUCLEOTIDE SEQUENCE</scope>
</reference>
<comment type="caution">
    <text evidence="1">The sequence shown here is derived from an EMBL/GenBank/DDBJ whole genome shotgun (WGS) entry which is preliminary data.</text>
</comment>
<accession>A0A819KXG6</accession>